<keyword evidence="2" id="KW-1185">Reference proteome</keyword>
<dbReference type="InterPro" id="IPR012373">
    <property type="entry name" value="Ferrdict_sens_TM"/>
</dbReference>
<comment type="caution">
    <text evidence="1">The sequence shown here is derived from an EMBL/GenBank/DDBJ whole genome shotgun (WGS) entry which is preliminary data.</text>
</comment>
<dbReference type="AlphaFoldDB" id="A0A5B1CHQ3"/>
<gene>
    <name evidence="1" type="ORF">LF1_17680</name>
</gene>
<evidence type="ECO:0000313" key="1">
    <source>
        <dbReference type="EMBL" id="KAA1259239.1"/>
    </source>
</evidence>
<sequence length="453" mass="50477">MTLSKGVLEITYRHGAVITVEGPSSFELINRDLVLLHTGQLTSRIPKAAVGFTIRTPDSDVIDLGTEAGVRVDASGKSEVHVFEGEVEVNVAANDQSQAIQRSLLSGEAGRLINRKGQRVFFEFESNRDDFVRSIGPRFVADPRGLRSQVLCDFSNDLADHYSISPEGHSSFSGAGGLLHGKIDPGTHDPKFQFKLQAKYDHEAFSFLRLAIRKNRLVETELFFTDQSGKVKASRKVVFPPLHAPNAFAETRQKVPSRSSAWQFDASSCRLDPIGNSGARSCIFDLDYLIADKYPTLGLVEFDADGKMSGWQTRSIANAVVADGVLRGTSQDADPYVLSRTLNVDAEKYNVIEFRLKVPPEAILTKVYWGKRGDAISEDKQVELPVFPDNQFHTFLIDMSRAPGWNETIHYLRLDPMKATRKSFEVDYIRAIAIPPSQLEEIFLTPKQKRNQS</sequence>
<organism evidence="1 2">
    <name type="scientific">Rubripirellula obstinata</name>
    <dbReference type="NCBI Taxonomy" id="406547"/>
    <lineage>
        <taxon>Bacteria</taxon>
        <taxon>Pseudomonadati</taxon>
        <taxon>Planctomycetota</taxon>
        <taxon>Planctomycetia</taxon>
        <taxon>Pirellulales</taxon>
        <taxon>Pirellulaceae</taxon>
        <taxon>Rubripirellula</taxon>
    </lineage>
</organism>
<evidence type="ECO:0000313" key="2">
    <source>
        <dbReference type="Proteomes" id="UP000322699"/>
    </source>
</evidence>
<dbReference type="PANTHER" id="PTHR30273:SF2">
    <property type="entry name" value="PROTEIN FECR"/>
    <property type="match status" value="1"/>
</dbReference>
<dbReference type="Gene3D" id="2.60.120.1440">
    <property type="match status" value="1"/>
</dbReference>
<protein>
    <submittedName>
        <fullName evidence="1">FecR protein</fullName>
    </submittedName>
</protein>
<proteinExistence type="predicted"/>
<reference evidence="1 2" key="1">
    <citation type="submission" date="2019-08" db="EMBL/GenBank/DDBJ databases">
        <title>Deep-cultivation of Planctomycetes and their phenomic and genomic characterization uncovers novel biology.</title>
        <authorList>
            <person name="Wiegand S."/>
            <person name="Jogler M."/>
            <person name="Boedeker C."/>
            <person name="Pinto D."/>
            <person name="Vollmers J."/>
            <person name="Rivas-Marin E."/>
            <person name="Kohn T."/>
            <person name="Peeters S.H."/>
            <person name="Heuer A."/>
            <person name="Rast P."/>
            <person name="Oberbeckmann S."/>
            <person name="Bunk B."/>
            <person name="Jeske O."/>
            <person name="Meyerdierks A."/>
            <person name="Storesund J.E."/>
            <person name="Kallscheuer N."/>
            <person name="Luecker S."/>
            <person name="Lage O.M."/>
            <person name="Pohl T."/>
            <person name="Merkel B.J."/>
            <person name="Hornburger P."/>
            <person name="Mueller R.-W."/>
            <person name="Bruemmer F."/>
            <person name="Labrenz M."/>
            <person name="Spormann A.M."/>
            <person name="Op Den Camp H."/>
            <person name="Overmann J."/>
            <person name="Amann R."/>
            <person name="Jetten M.S.M."/>
            <person name="Mascher T."/>
            <person name="Medema M.H."/>
            <person name="Devos D.P."/>
            <person name="Kaster A.-K."/>
            <person name="Ovreas L."/>
            <person name="Rohde M."/>
            <person name="Galperin M.Y."/>
            <person name="Jogler C."/>
        </authorList>
    </citation>
    <scope>NUCLEOTIDE SEQUENCE [LARGE SCALE GENOMIC DNA]</scope>
    <source>
        <strain evidence="1 2">LF1</strain>
    </source>
</reference>
<dbReference type="GO" id="GO:0016989">
    <property type="term" value="F:sigma factor antagonist activity"/>
    <property type="evidence" value="ECO:0007669"/>
    <property type="project" value="TreeGrafter"/>
</dbReference>
<dbReference type="PANTHER" id="PTHR30273">
    <property type="entry name" value="PERIPLASMIC SIGNAL SENSOR AND SIGMA FACTOR ACTIVATOR FECR-RELATED"/>
    <property type="match status" value="1"/>
</dbReference>
<dbReference type="Proteomes" id="UP000322699">
    <property type="component" value="Unassembled WGS sequence"/>
</dbReference>
<accession>A0A5B1CHQ3</accession>
<dbReference type="EMBL" id="VRLW01000001">
    <property type="protein sequence ID" value="KAA1259239.1"/>
    <property type="molecule type" value="Genomic_DNA"/>
</dbReference>
<name>A0A5B1CHQ3_9BACT</name>